<evidence type="ECO:0000256" key="1">
    <source>
        <dbReference type="SAM" id="MobiDB-lite"/>
    </source>
</evidence>
<sequence length="228" mass="26261">MLTRTPALYHLSQLVGPDVPDHPRPFDDKDDTQTDLDRLREADTFGWADLMPVSRSLEDRSCLDDMNLCDHMREVWIETNDVEDGFYGQIEPQEPDCPRVTSPPRQKTKKKNDNNTTTENNRCVSFSRVEVLEYSVVLGDHPCSASLALSLGWERAPSPAVVDIDEYELSRMGRRRHGRDLHLSYYERKNILKNVGGLKETDIIRNTIEKRRARSLSQPKHLQSVMLI</sequence>
<gene>
    <name evidence="2" type="ORF">TDUB1175_LOCUS33</name>
</gene>
<protein>
    <submittedName>
        <fullName evidence="2">Uncharacterized protein</fullName>
    </submittedName>
</protein>
<dbReference type="EMBL" id="HBED01000048">
    <property type="protein sequence ID" value="CAD8290368.1"/>
    <property type="molecule type" value="Transcribed_RNA"/>
</dbReference>
<accession>A0A7R9YVW4</accession>
<dbReference type="AlphaFoldDB" id="A0A7R9YVW4"/>
<name>A0A7R9YVW4_9STRA</name>
<organism evidence="2">
    <name type="scientific">Pseudictyota dubia</name>
    <dbReference type="NCBI Taxonomy" id="2749911"/>
    <lineage>
        <taxon>Eukaryota</taxon>
        <taxon>Sar</taxon>
        <taxon>Stramenopiles</taxon>
        <taxon>Ochrophyta</taxon>
        <taxon>Bacillariophyta</taxon>
        <taxon>Mediophyceae</taxon>
        <taxon>Biddulphiophycidae</taxon>
        <taxon>Eupodiscales</taxon>
        <taxon>Odontellaceae</taxon>
        <taxon>Pseudictyota</taxon>
    </lineage>
</organism>
<feature type="region of interest" description="Disordered" evidence="1">
    <location>
        <begin position="87"/>
        <end position="120"/>
    </location>
</feature>
<reference evidence="2" key="1">
    <citation type="submission" date="2021-01" db="EMBL/GenBank/DDBJ databases">
        <authorList>
            <person name="Corre E."/>
            <person name="Pelletier E."/>
            <person name="Niang G."/>
            <person name="Scheremetjew M."/>
            <person name="Finn R."/>
            <person name="Kale V."/>
            <person name="Holt S."/>
            <person name="Cochrane G."/>
            <person name="Meng A."/>
            <person name="Brown T."/>
            <person name="Cohen L."/>
        </authorList>
    </citation>
    <scope>NUCLEOTIDE SEQUENCE</scope>
    <source>
        <strain evidence="2">CCMP147</strain>
    </source>
</reference>
<evidence type="ECO:0000313" key="2">
    <source>
        <dbReference type="EMBL" id="CAD8290368.1"/>
    </source>
</evidence>
<proteinExistence type="predicted"/>